<dbReference type="Proteomes" id="UP001158576">
    <property type="component" value="Chromosome PAR"/>
</dbReference>
<dbReference type="PRINTS" id="PR00252">
    <property type="entry name" value="NRIONCHANNEL"/>
</dbReference>
<dbReference type="Gene3D" id="1.20.58.390">
    <property type="entry name" value="Neurotransmitter-gated ion-channel transmembrane domain"/>
    <property type="match status" value="1"/>
</dbReference>
<dbReference type="Gene3D" id="2.70.170.10">
    <property type="entry name" value="Neurotransmitter-gated ion-channel ligand-binding domain"/>
    <property type="match status" value="1"/>
</dbReference>
<keyword evidence="8" id="KW-1185">Reference proteome</keyword>
<evidence type="ECO:0000256" key="4">
    <source>
        <dbReference type="ARBA" id="ARBA00023136"/>
    </source>
</evidence>
<evidence type="ECO:0000256" key="1">
    <source>
        <dbReference type="ARBA" id="ARBA00004141"/>
    </source>
</evidence>
<dbReference type="PANTHER" id="PTHR18945">
    <property type="entry name" value="NEUROTRANSMITTER GATED ION CHANNEL"/>
    <property type="match status" value="1"/>
</dbReference>
<keyword evidence="4 5" id="KW-0472">Membrane</keyword>
<protein>
    <submittedName>
        <fullName evidence="7">Oidioi.mRNA.OKI2018_I69.PAR.g8897.t1.cds</fullName>
    </submittedName>
</protein>
<dbReference type="InterPro" id="IPR038050">
    <property type="entry name" value="Neuro_actylchol_rec"/>
</dbReference>
<dbReference type="InterPro" id="IPR036734">
    <property type="entry name" value="Neur_chan_lig-bd_sf"/>
</dbReference>
<dbReference type="SUPFAM" id="SSF90112">
    <property type="entry name" value="Neurotransmitter-gated ion-channel transmembrane pore"/>
    <property type="match status" value="1"/>
</dbReference>
<reference evidence="7 8" key="1">
    <citation type="submission" date="2021-04" db="EMBL/GenBank/DDBJ databases">
        <authorList>
            <person name="Bliznina A."/>
        </authorList>
    </citation>
    <scope>NUCLEOTIDE SEQUENCE [LARGE SCALE GENOMIC DNA]</scope>
</reference>
<accession>A0ABN7RJ76</accession>
<evidence type="ECO:0000256" key="5">
    <source>
        <dbReference type="SAM" id="Phobius"/>
    </source>
</evidence>
<dbReference type="InterPro" id="IPR006201">
    <property type="entry name" value="Neur_channel"/>
</dbReference>
<evidence type="ECO:0000313" key="8">
    <source>
        <dbReference type="Proteomes" id="UP001158576"/>
    </source>
</evidence>
<feature type="domain" description="Neurotransmitter-gated ion-channel ligand-binding" evidence="6">
    <location>
        <begin position="93"/>
        <end position="269"/>
    </location>
</feature>
<dbReference type="InterPro" id="IPR006202">
    <property type="entry name" value="Neur_chan_lig-bd"/>
</dbReference>
<gene>
    <name evidence="7" type="ORF">OKIOD_LOCUS455</name>
</gene>
<proteinExistence type="predicted"/>
<organism evidence="7 8">
    <name type="scientific">Oikopleura dioica</name>
    <name type="common">Tunicate</name>
    <dbReference type="NCBI Taxonomy" id="34765"/>
    <lineage>
        <taxon>Eukaryota</taxon>
        <taxon>Metazoa</taxon>
        <taxon>Chordata</taxon>
        <taxon>Tunicata</taxon>
        <taxon>Appendicularia</taxon>
        <taxon>Copelata</taxon>
        <taxon>Oikopleuridae</taxon>
        <taxon>Oikopleura</taxon>
    </lineage>
</organism>
<feature type="transmembrane region" description="Helical" evidence="5">
    <location>
        <begin position="271"/>
        <end position="293"/>
    </location>
</feature>
<comment type="subcellular location">
    <subcellularLocation>
        <location evidence="1">Membrane</location>
        <topology evidence="1">Multi-pass membrane protein</topology>
    </subcellularLocation>
</comment>
<evidence type="ECO:0000259" key="6">
    <source>
        <dbReference type="Pfam" id="PF02931"/>
    </source>
</evidence>
<keyword evidence="3 5" id="KW-1133">Transmembrane helix</keyword>
<evidence type="ECO:0000313" key="7">
    <source>
        <dbReference type="EMBL" id="CAG5078090.1"/>
    </source>
</evidence>
<evidence type="ECO:0000256" key="2">
    <source>
        <dbReference type="ARBA" id="ARBA00022692"/>
    </source>
</evidence>
<dbReference type="Pfam" id="PF02931">
    <property type="entry name" value="Neur_chan_LBD"/>
    <property type="match status" value="1"/>
</dbReference>
<evidence type="ECO:0000256" key="3">
    <source>
        <dbReference type="ARBA" id="ARBA00022989"/>
    </source>
</evidence>
<name>A0ABN7RJ76_OIKDI</name>
<dbReference type="InterPro" id="IPR036719">
    <property type="entry name" value="Neuro-gated_channel_TM_sf"/>
</dbReference>
<dbReference type="SUPFAM" id="SSF63712">
    <property type="entry name" value="Nicotinic receptor ligand binding domain-like"/>
    <property type="match status" value="1"/>
</dbReference>
<feature type="transmembrane region" description="Helical" evidence="5">
    <location>
        <begin position="439"/>
        <end position="461"/>
    </location>
</feature>
<sequence length="582" mass="67095">MEEITGGNYNKFISPVALGQGLGPNYGTLNRAGSKNIEKIKIICENSKSQIKKDHGMFSVDFGLMANIAFNCRAEEPDPNIDFVDSCVEWGKGWKDYRLRWDFMEAGFVTEISMDPLLIWTPPIEIVNLDEWRNYAKKTDFSCIVNHLGEVKQAYKIRAVTSCEMSSKYYPFDVQICSVDLATPSQTQDRLVLDIRDWKSKNGLSFNQSYTLPFSIGYKETDLDLIKNAFHDENTEFELIDYRIDAYSLPRNQYENYTSVKVTLAFARKTSYYEITLFLPIVVINLLVSISFFEPLCAVSSGESISFQVTMLLTSVVYLDILSNTIPVFEDVGNAPRLLFLFLLTGLGSAIAHIVITVSLWCQTKTEDRIFELSKRQAKFALLCARFYEKFMSGKYRIPSVISQKCGEISSDNDTNNEKEDFDRYHQAWLFYAKMLSHFWALILTVTIMLVTFAIYIDLFVQSCIFLLYQRNYAQLADDTDWEQRIFDMIQVNGKYNKYLSPLNPRFGILSKNGSKDEEKIRRVCERMKTVIRDYDGLISVDLGLMANIGFYCRAKNAKLDFVDACVEWTNAVWFQDWFNTI</sequence>
<keyword evidence="2 5" id="KW-0812">Transmembrane</keyword>
<dbReference type="EMBL" id="OU015568">
    <property type="protein sequence ID" value="CAG5078090.1"/>
    <property type="molecule type" value="Genomic_DNA"/>
</dbReference>
<feature type="transmembrane region" description="Helical" evidence="5">
    <location>
        <begin position="338"/>
        <end position="361"/>
    </location>
</feature>